<dbReference type="InterPro" id="IPR016032">
    <property type="entry name" value="Sig_transdc_resp-reg_C-effctor"/>
</dbReference>
<proteinExistence type="predicted"/>
<evidence type="ECO:0000256" key="3">
    <source>
        <dbReference type="ARBA" id="ARBA00023163"/>
    </source>
</evidence>
<keyword evidence="2" id="KW-0238">DNA-binding</keyword>
<keyword evidence="3" id="KW-0804">Transcription</keyword>
<dbReference type="OrthoDB" id="9815744at2"/>
<dbReference type="InterPro" id="IPR036388">
    <property type="entry name" value="WH-like_DNA-bd_sf"/>
</dbReference>
<dbReference type="SUPFAM" id="SSF46894">
    <property type="entry name" value="C-terminal effector domain of the bipartite response regulators"/>
    <property type="match status" value="1"/>
</dbReference>
<dbReference type="Pfam" id="PF00196">
    <property type="entry name" value="GerE"/>
    <property type="match status" value="1"/>
</dbReference>
<dbReference type="Proteomes" id="UP000294513">
    <property type="component" value="Unassembled WGS sequence"/>
</dbReference>
<keyword evidence="6" id="KW-1185">Reference proteome</keyword>
<evidence type="ECO:0000313" key="6">
    <source>
        <dbReference type="Proteomes" id="UP000294513"/>
    </source>
</evidence>
<evidence type="ECO:0000313" key="5">
    <source>
        <dbReference type="EMBL" id="TDD91833.1"/>
    </source>
</evidence>
<dbReference type="Gene3D" id="1.10.10.10">
    <property type="entry name" value="Winged helix-like DNA-binding domain superfamily/Winged helix DNA-binding domain"/>
    <property type="match status" value="1"/>
</dbReference>
<dbReference type="SMART" id="SM00421">
    <property type="entry name" value="HTH_LUXR"/>
    <property type="match status" value="1"/>
</dbReference>
<evidence type="ECO:0000256" key="2">
    <source>
        <dbReference type="ARBA" id="ARBA00023125"/>
    </source>
</evidence>
<gene>
    <name evidence="5" type="ORF">E1298_11320</name>
</gene>
<dbReference type="CDD" id="cd06170">
    <property type="entry name" value="LuxR_C_like"/>
    <property type="match status" value="1"/>
</dbReference>
<evidence type="ECO:0000256" key="1">
    <source>
        <dbReference type="ARBA" id="ARBA00023015"/>
    </source>
</evidence>
<dbReference type="EMBL" id="SMKU01000042">
    <property type="protein sequence ID" value="TDD91833.1"/>
    <property type="molecule type" value="Genomic_DNA"/>
</dbReference>
<dbReference type="PANTHER" id="PTHR44688">
    <property type="entry name" value="DNA-BINDING TRANSCRIPTIONAL ACTIVATOR DEVR_DOSR"/>
    <property type="match status" value="1"/>
</dbReference>
<dbReference type="PANTHER" id="PTHR44688:SF16">
    <property type="entry name" value="DNA-BINDING TRANSCRIPTIONAL ACTIVATOR DEVR_DOSR"/>
    <property type="match status" value="1"/>
</dbReference>
<accession>A0A4R5C1C6</accession>
<feature type="domain" description="HTH luxR-type" evidence="4">
    <location>
        <begin position="160"/>
        <end position="223"/>
    </location>
</feature>
<reference evidence="5 6" key="1">
    <citation type="submission" date="2019-03" db="EMBL/GenBank/DDBJ databases">
        <title>Draft genome sequences of novel Actinobacteria.</title>
        <authorList>
            <person name="Sahin N."/>
            <person name="Ay H."/>
            <person name="Saygin H."/>
        </authorList>
    </citation>
    <scope>NUCLEOTIDE SEQUENCE [LARGE SCALE GENOMIC DNA]</scope>
    <source>
        <strain evidence="5 6">H3C3</strain>
    </source>
</reference>
<keyword evidence="1" id="KW-0805">Transcription regulation</keyword>
<name>A0A4R5C1C6_9ACTN</name>
<protein>
    <submittedName>
        <fullName evidence="5">Helix-turn-helix transcriptional regulator</fullName>
    </submittedName>
</protein>
<comment type="caution">
    <text evidence="5">The sequence shown here is derived from an EMBL/GenBank/DDBJ whole genome shotgun (WGS) entry which is preliminary data.</text>
</comment>
<dbReference type="InterPro" id="IPR000792">
    <property type="entry name" value="Tscrpt_reg_LuxR_C"/>
</dbReference>
<dbReference type="GO" id="GO:0003677">
    <property type="term" value="F:DNA binding"/>
    <property type="evidence" value="ECO:0007669"/>
    <property type="project" value="UniProtKB-KW"/>
</dbReference>
<dbReference type="PROSITE" id="PS50043">
    <property type="entry name" value="HTH_LUXR_2"/>
    <property type="match status" value="1"/>
</dbReference>
<organism evidence="5 6">
    <name type="scientific">Actinomadura rubrisoli</name>
    <dbReference type="NCBI Taxonomy" id="2530368"/>
    <lineage>
        <taxon>Bacteria</taxon>
        <taxon>Bacillati</taxon>
        <taxon>Actinomycetota</taxon>
        <taxon>Actinomycetes</taxon>
        <taxon>Streptosporangiales</taxon>
        <taxon>Thermomonosporaceae</taxon>
        <taxon>Actinomadura</taxon>
    </lineage>
</organism>
<dbReference type="GO" id="GO:0006355">
    <property type="term" value="P:regulation of DNA-templated transcription"/>
    <property type="evidence" value="ECO:0007669"/>
    <property type="project" value="InterPro"/>
</dbReference>
<sequence length="223" mass="23847">MQMLLRDHRGSWGGLGLLRARGARPFDAADIARAARLGPALTAILRRCATRAPLVSAVSVPPTGVVLVGPDERIRAATPSALAWAEHMRAHVRAPEWITLASVTGLAMRARRLPSSSDAGPLVIGPAAVYGGWISVEAQPLDDDIAIVIQSAPHSQALAAFCDWYGLTPRERTMVTHLCDAFSAKQIARLAGLSLHTVNDHLKTIYRKTGATGRDELTAALNR</sequence>
<evidence type="ECO:0000259" key="4">
    <source>
        <dbReference type="PROSITE" id="PS50043"/>
    </source>
</evidence>
<dbReference type="AlphaFoldDB" id="A0A4R5C1C6"/>